<keyword evidence="3 6" id="KW-0812">Transmembrane</keyword>
<feature type="transmembrane region" description="Helical" evidence="6">
    <location>
        <begin position="21"/>
        <end position="44"/>
    </location>
</feature>
<sequence>MWAYFFLTNNYPAKIVGQYDFIRSFLLVIGSFTLLGTDQSILYFAGRLRSYKSLEEIKLIYWKMIKIILSLSFIIYFAFLLIDKDFLNNYFNDNNVYNLLLKGIFVLFFYCLTLLNTEVFRAINFLVLSEIFRNIIKYLPTLLGAIMLLILDREDLLLSFFLYGFIFTGVLSTFIVYLIFKKINNDLVSETILLREVISRSYPIAISSMAIFLLMSFDIMFLKKFKNDATVAYYSVAVKLMMILSIIINTININVSSKISELFNSQKIEELNSLLKHSSRLIFILSLPLVLFILVFSKEILALFGNNYIASNTALLIMIFTQGICTLFGSVGVYLNMTGKQKIFQNILLFSVLINFLLNRLLIPKYGMTGAAIAFSVSLFLWNFISCLIIYKKDKVKIFIR</sequence>
<evidence type="ECO:0000313" key="8">
    <source>
        <dbReference type="Proteomes" id="UP001597011"/>
    </source>
</evidence>
<protein>
    <submittedName>
        <fullName evidence="7">MATE family efflux transporter</fullName>
    </submittedName>
</protein>
<feature type="transmembrane region" description="Helical" evidence="6">
    <location>
        <begin position="157"/>
        <end position="180"/>
    </location>
</feature>
<evidence type="ECO:0000256" key="1">
    <source>
        <dbReference type="ARBA" id="ARBA00004651"/>
    </source>
</evidence>
<dbReference type="Pfam" id="PF01554">
    <property type="entry name" value="MatE"/>
    <property type="match status" value="1"/>
</dbReference>
<feature type="transmembrane region" description="Helical" evidence="6">
    <location>
        <begin position="201"/>
        <end position="221"/>
    </location>
</feature>
<feature type="transmembrane region" description="Helical" evidence="6">
    <location>
        <begin position="97"/>
        <end position="115"/>
    </location>
</feature>
<keyword evidence="8" id="KW-1185">Reference proteome</keyword>
<keyword evidence="4 6" id="KW-1133">Transmembrane helix</keyword>
<comment type="subcellular location">
    <subcellularLocation>
        <location evidence="1">Cell membrane</location>
        <topology evidence="1">Multi-pass membrane protein</topology>
    </subcellularLocation>
</comment>
<dbReference type="InterPro" id="IPR050833">
    <property type="entry name" value="Poly_Biosynth_Transport"/>
</dbReference>
<feature type="transmembrane region" description="Helical" evidence="6">
    <location>
        <begin position="313"/>
        <end position="335"/>
    </location>
</feature>
<reference evidence="8" key="1">
    <citation type="journal article" date="2019" name="Int. J. Syst. Evol. Microbiol.">
        <title>The Global Catalogue of Microorganisms (GCM) 10K type strain sequencing project: providing services to taxonomists for standard genome sequencing and annotation.</title>
        <authorList>
            <consortium name="The Broad Institute Genomics Platform"/>
            <consortium name="The Broad Institute Genome Sequencing Center for Infectious Disease"/>
            <person name="Wu L."/>
            <person name="Ma J."/>
        </authorList>
    </citation>
    <scope>NUCLEOTIDE SEQUENCE [LARGE SCALE GENOMIC DNA]</scope>
    <source>
        <strain evidence="8">CCUG 60529</strain>
    </source>
</reference>
<feature type="transmembrane region" description="Helical" evidence="6">
    <location>
        <begin position="281"/>
        <end position="301"/>
    </location>
</feature>
<evidence type="ECO:0000256" key="4">
    <source>
        <dbReference type="ARBA" id="ARBA00022989"/>
    </source>
</evidence>
<keyword evidence="5 6" id="KW-0472">Membrane</keyword>
<dbReference type="RefSeq" id="WP_379939948.1">
    <property type="nucleotide sequence ID" value="NZ_JBHTIB010000002.1"/>
</dbReference>
<dbReference type="EMBL" id="JBHTIB010000002">
    <property type="protein sequence ID" value="MFD0834737.1"/>
    <property type="molecule type" value="Genomic_DNA"/>
</dbReference>
<evidence type="ECO:0000256" key="5">
    <source>
        <dbReference type="ARBA" id="ARBA00023136"/>
    </source>
</evidence>
<feature type="transmembrane region" description="Helical" evidence="6">
    <location>
        <begin position="347"/>
        <end position="363"/>
    </location>
</feature>
<feature type="transmembrane region" description="Helical" evidence="6">
    <location>
        <begin position="233"/>
        <end position="255"/>
    </location>
</feature>
<dbReference type="PANTHER" id="PTHR30250:SF11">
    <property type="entry name" value="O-ANTIGEN TRANSPORTER-RELATED"/>
    <property type="match status" value="1"/>
</dbReference>
<evidence type="ECO:0000256" key="6">
    <source>
        <dbReference type="SAM" id="Phobius"/>
    </source>
</evidence>
<evidence type="ECO:0000256" key="3">
    <source>
        <dbReference type="ARBA" id="ARBA00022692"/>
    </source>
</evidence>
<comment type="caution">
    <text evidence="7">The sequence shown here is derived from an EMBL/GenBank/DDBJ whole genome shotgun (WGS) entry which is preliminary data.</text>
</comment>
<feature type="transmembrane region" description="Helical" evidence="6">
    <location>
        <begin position="64"/>
        <end position="82"/>
    </location>
</feature>
<dbReference type="InterPro" id="IPR002528">
    <property type="entry name" value="MATE_fam"/>
</dbReference>
<dbReference type="PANTHER" id="PTHR30250">
    <property type="entry name" value="PST FAMILY PREDICTED COLANIC ACID TRANSPORTER"/>
    <property type="match status" value="1"/>
</dbReference>
<feature type="transmembrane region" description="Helical" evidence="6">
    <location>
        <begin position="369"/>
        <end position="391"/>
    </location>
</feature>
<dbReference type="Proteomes" id="UP001597011">
    <property type="component" value="Unassembled WGS sequence"/>
</dbReference>
<organism evidence="7 8">
    <name type="scientific">Mariniflexile aquimaris</name>
    <dbReference type="NCBI Taxonomy" id="881009"/>
    <lineage>
        <taxon>Bacteria</taxon>
        <taxon>Pseudomonadati</taxon>
        <taxon>Bacteroidota</taxon>
        <taxon>Flavobacteriia</taxon>
        <taxon>Flavobacteriales</taxon>
        <taxon>Flavobacteriaceae</taxon>
        <taxon>Mariniflexile</taxon>
    </lineage>
</organism>
<gene>
    <name evidence="7" type="ORF">ACFQ0I_03090</name>
</gene>
<feature type="transmembrane region" description="Helical" evidence="6">
    <location>
        <begin position="135"/>
        <end position="151"/>
    </location>
</feature>
<evidence type="ECO:0000313" key="7">
    <source>
        <dbReference type="EMBL" id="MFD0834737.1"/>
    </source>
</evidence>
<name>A0ABW3BPY8_9FLAO</name>
<keyword evidence="2" id="KW-1003">Cell membrane</keyword>
<proteinExistence type="predicted"/>
<accession>A0ABW3BPY8</accession>
<evidence type="ECO:0000256" key="2">
    <source>
        <dbReference type="ARBA" id="ARBA00022475"/>
    </source>
</evidence>